<keyword evidence="5" id="KW-1185">Reference proteome</keyword>
<name>E6SF67_INTC7</name>
<dbReference type="Pfam" id="PF00561">
    <property type="entry name" value="Abhydrolase_1"/>
    <property type="match status" value="1"/>
</dbReference>
<dbReference type="PRINTS" id="PR00111">
    <property type="entry name" value="ABHYDROLASE"/>
</dbReference>
<evidence type="ECO:0000256" key="2">
    <source>
        <dbReference type="SAM" id="MobiDB-lite"/>
    </source>
</evidence>
<dbReference type="HOGENOM" id="CLU_808713_0_0_11"/>
<protein>
    <submittedName>
        <fullName evidence="4">Alpha/beta hydrolase fold protein</fullName>
    </submittedName>
</protein>
<feature type="domain" description="AB hydrolase-1" evidence="3">
    <location>
        <begin position="31"/>
        <end position="135"/>
    </location>
</feature>
<feature type="compositionally biased region" description="Basic and acidic residues" evidence="2">
    <location>
        <begin position="166"/>
        <end position="178"/>
    </location>
</feature>
<dbReference type="InterPro" id="IPR000639">
    <property type="entry name" value="Epox_hydrolase-like"/>
</dbReference>
<dbReference type="GO" id="GO:0016787">
    <property type="term" value="F:hydrolase activity"/>
    <property type="evidence" value="ECO:0007669"/>
    <property type="project" value="UniProtKB-KW"/>
</dbReference>
<dbReference type="eggNOG" id="COG2267">
    <property type="taxonomic scope" value="Bacteria"/>
</dbReference>
<evidence type="ECO:0000313" key="5">
    <source>
        <dbReference type="Proteomes" id="UP000008914"/>
    </source>
</evidence>
<dbReference type="InterPro" id="IPR050266">
    <property type="entry name" value="AB_hydrolase_sf"/>
</dbReference>
<dbReference type="Proteomes" id="UP000008914">
    <property type="component" value="Chromosome"/>
</dbReference>
<dbReference type="PANTHER" id="PTHR43798">
    <property type="entry name" value="MONOACYLGLYCEROL LIPASE"/>
    <property type="match status" value="1"/>
</dbReference>
<dbReference type="InterPro" id="IPR000073">
    <property type="entry name" value="AB_hydrolase_1"/>
</dbReference>
<dbReference type="KEGG" id="ica:Intca_3401"/>
<keyword evidence="1 4" id="KW-0378">Hydrolase</keyword>
<dbReference type="RefSeq" id="WP_013494193.1">
    <property type="nucleotide sequence ID" value="NC_014830.1"/>
</dbReference>
<gene>
    <name evidence="4" type="ordered locus">Intca_3401</name>
</gene>
<dbReference type="InterPro" id="IPR029058">
    <property type="entry name" value="AB_hydrolase_fold"/>
</dbReference>
<evidence type="ECO:0000256" key="1">
    <source>
        <dbReference type="ARBA" id="ARBA00022801"/>
    </source>
</evidence>
<evidence type="ECO:0000259" key="3">
    <source>
        <dbReference type="Pfam" id="PF00561"/>
    </source>
</evidence>
<dbReference type="STRING" id="710696.Intca_3401"/>
<dbReference type="PANTHER" id="PTHR43798:SF31">
    <property type="entry name" value="AB HYDROLASE SUPERFAMILY PROTEIN YCLE"/>
    <property type="match status" value="1"/>
</dbReference>
<dbReference type="EMBL" id="CP002343">
    <property type="protein sequence ID" value="ADU49881.1"/>
    <property type="molecule type" value="Genomic_DNA"/>
</dbReference>
<feature type="region of interest" description="Disordered" evidence="2">
    <location>
        <begin position="152"/>
        <end position="182"/>
    </location>
</feature>
<reference evidence="4 5" key="1">
    <citation type="journal article" date="2010" name="Stand. Genomic Sci.">
        <title>Complete genome sequence of Intrasporangium calvum type strain (7 KIP).</title>
        <authorList>
            <person name="Del Rio T.G."/>
            <person name="Chertkov O."/>
            <person name="Yasawong M."/>
            <person name="Lucas S."/>
            <person name="Deshpande S."/>
            <person name="Cheng J.F."/>
            <person name="Detter C."/>
            <person name="Tapia R."/>
            <person name="Han C."/>
            <person name="Goodwin L."/>
            <person name="Pitluck S."/>
            <person name="Liolios K."/>
            <person name="Ivanova N."/>
            <person name="Mavromatis K."/>
            <person name="Pati A."/>
            <person name="Chen A."/>
            <person name="Palaniappan K."/>
            <person name="Land M."/>
            <person name="Hauser L."/>
            <person name="Chang Y.J."/>
            <person name="Jeffries C.D."/>
            <person name="Rohde M."/>
            <person name="Pukall R."/>
            <person name="Sikorski J."/>
            <person name="Goker M."/>
            <person name="Woyke T."/>
            <person name="Bristow J."/>
            <person name="Eisen J.A."/>
            <person name="Markowitz V."/>
            <person name="Hugenholtz P."/>
            <person name="Kyrpides N.C."/>
            <person name="Klenk H.P."/>
            <person name="Lapidus A."/>
        </authorList>
    </citation>
    <scope>NUCLEOTIDE SEQUENCE [LARGE SCALE GENOMIC DNA]</scope>
    <source>
        <strain evidence="5">ATCC 23552 / DSM 43043 / JCM 3097 / NBRC 12989 / 7 KIP</strain>
    </source>
</reference>
<evidence type="ECO:0000313" key="4">
    <source>
        <dbReference type="EMBL" id="ADU49881.1"/>
    </source>
</evidence>
<proteinExistence type="predicted"/>
<dbReference type="PRINTS" id="PR00412">
    <property type="entry name" value="EPOXHYDRLASE"/>
</dbReference>
<organism evidence="4 5">
    <name type="scientific">Intrasporangium calvum (strain ATCC 23552 / DSM 43043 / JCM 3097 / NBRC 12989 / NCIMB 10167 / NRRL B-3866 / 7 KIP)</name>
    <dbReference type="NCBI Taxonomy" id="710696"/>
    <lineage>
        <taxon>Bacteria</taxon>
        <taxon>Bacillati</taxon>
        <taxon>Actinomycetota</taxon>
        <taxon>Actinomycetes</taxon>
        <taxon>Micrococcales</taxon>
        <taxon>Intrasporangiaceae</taxon>
        <taxon>Intrasporangium</taxon>
    </lineage>
</organism>
<accession>E6SF67</accession>
<dbReference type="Gene3D" id="3.40.50.1820">
    <property type="entry name" value="alpha/beta hydrolase"/>
    <property type="match status" value="1"/>
</dbReference>
<dbReference type="AlphaFoldDB" id="E6SF67"/>
<sequence length="356" mass="37565">MATESDFTCSIVTTPRLAMNVWTSGPEDGRPLLLIHGNLTTGGFWRYVAAELPSEVRVIAPDMRGFGLTDAAPIDATRGLGDMSDDVHALLETLGLAGARRVTAAGWSMGGGILQQLLLEHPDDLGALVLLAPVSPYGFGGTVDAEGRKAFDDAAGSGGGGAAPEFVRRMREKDRSEDDPTSSPRIILRSFFGAGANAANVDEDFLLTEALTTRIGDDFYPGDSRPSENWPTLAPGDRGVLNTMSPMHYNTSAMARSTAGIPITWVHGSDDAVCADRSMFDFGTLGELGAVPGWPGAGVLPPQPMKQQTRAVLAGYASQPGQEDLVKEVELEGIAHGLPLEVPDRIAAEIVALTPR</sequence>
<dbReference type="SUPFAM" id="SSF53474">
    <property type="entry name" value="alpha/beta-Hydrolases"/>
    <property type="match status" value="1"/>
</dbReference>
<dbReference type="GO" id="GO:0016020">
    <property type="term" value="C:membrane"/>
    <property type="evidence" value="ECO:0007669"/>
    <property type="project" value="TreeGrafter"/>
</dbReference>